<organism evidence="2 3">
    <name type="scientific">Phaseolus angularis</name>
    <name type="common">Azuki bean</name>
    <name type="synonym">Vigna angularis</name>
    <dbReference type="NCBI Taxonomy" id="3914"/>
    <lineage>
        <taxon>Eukaryota</taxon>
        <taxon>Viridiplantae</taxon>
        <taxon>Streptophyta</taxon>
        <taxon>Embryophyta</taxon>
        <taxon>Tracheophyta</taxon>
        <taxon>Spermatophyta</taxon>
        <taxon>Magnoliopsida</taxon>
        <taxon>eudicotyledons</taxon>
        <taxon>Gunneridae</taxon>
        <taxon>Pentapetalae</taxon>
        <taxon>rosids</taxon>
        <taxon>fabids</taxon>
        <taxon>Fabales</taxon>
        <taxon>Fabaceae</taxon>
        <taxon>Papilionoideae</taxon>
        <taxon>50 kb inversion clade</taxon>
        <taxon>NPAAA clade</taxon>
        <taxon>indigoferoid/millettioid clade</taxon>
        <taxon>Phaseoleae</taxon>
        <taxon>Vigna</taxon>
    </lineage>
</organism>
<protein>
    <submittedName>
        <fullName evidence="2">Uncharacterized protein</fullName>
    </submittedName>
</protein>
<name>A0A8T0LBS5_PHAAN</name>
<dbReference type="Proteomes" id="UP000743370">
    <property type="component" value="Unassembled WGS sequence"/>
</dbReference>
<comment type="caution">
    <text evidence="2">The sequence shown here is derived from an EMBL/GenBank/DDBJ whole genome shotgun (WGS) entry which is preliminary data.</text>
</comment>
<accession>A0A8T0LBS5</accession>
<dbReference type="EMBL" id="JABFOF010000001">
    <property type="protein sequence ID" value="KAG2408961.1"/>
    <property type="molecule type" value="Genomic_DNA"/>
</dbReference>
<sequence length="190" mass="21238">MAEETSWDEHLHKVYDESMDTFAEESDVEKPKVSSVQRVEESTSSGTTKREEVTTLLAVKAAFEGEKFSANLKINQAVFVEDTWQCEEGATWWLRLVLWKQPCRGDLDNRVVVGLSLSGSVSRDIAACCVFFHSPVNRLAQPPPSVNTGLFSILPSHYNVALILHCIILSSKKRPSNHSPFVAINPICIY</sequence>
<evidence type="ECO:0000256" key="1">
    <source>
        <dbReference type="SAM" id="MobiDB-lite"/>
    </source>
</evidence>
<feature type="compositionally biased region" description="Polar residues" evidence="1">
    <location>
        <begin position="34"/>
        <end position="47"/>
    </location>
</feature>
<proteinExistence type="predicted"/>
<feature type="region of interest" description="Disordered" evidence="1">
    <location>
        <begin position="22"/>
        <end position="47"/>
    </location>
</feature>
<evidence type="ECO:0000313" key="2">
    <source>
        <dbReference type="EMBL" id="KAG2408961.1"/>
    </source>
</evidence>
<evidence type="ECO:0000313" key="3">
    <source>
        <dbReference type="Proteomes" id="UP000743370"/>
    </source>
</evidence>
<dbReference type="AlphaFoldDB" id="A0A8T0LBS5"/>
<reference evidence="2 3" key="1">
    <citation type="submission" date="2020-05" db="EMBL/GenBank/DDBJ databases">
        <title>Vigna angularis (adzuki bean) Var. LongXiaoDou No. 4 denovo assembly.</title>
        <authorList>
            <person name="Xiang H."/>
        </authorList>
    </citation>
    <scope>NUCLEOTIDE SEQUENCE [LARGE SCALE GENOMIC DNA]</scope>
    <source>
        <tissue evidence="2">Leaf</tissue>
    </source>
</reference>
<gene>
    <name evidence="2" type="ORF">HKW66_Vig0037830</name>
</gene>